<organism evidence="11 12">
    <name type="scientific">Obba rivulosa</name>
    <dbReference type="NCBI Taxonomy" id="1052685"/>
    <lineage>
        <taxon>Eukaryota</taxon>
        <taxon>Fungi</taxon>
        <taxon>Dikarya</taxon>
        <taxon>Basidiomycota</taxon>
        <taxon>Agaricomycotina</taxon>
        <taxon>Agaricomycetes</taxon>
        <taxon>Polyporales</taxon>
        <taxon>Gelatoporiaceae</taxon>
        <taxon>Obba</taxon>
    </lineage>
</organism>
<feature type="transmembrane region" description="Helical" evidence="10">
    <location>
        <begin position="193"/>
        <end position="215"/>
    </location>
</feature>
<dbReference type="Proteomes" id="UP000250043">
    <property type="component" value="Unassembled WGS sequence"/>
</dbReference>
<dbReference type="GO" id="GO:0034203">
    <property type="term" value="P:glycolipid translocation"/>
    <property type="evidence" value="ECO:0007669"/>
    <property type="project" value="TreeGrafter"/>
</dbReference>
<feature type="transmembrane region" description="Helical" evidence="10">
    <location>
        <begin position="432"/>
        <end position="452"/>
    </location>
</feature>
<dbReference type="InterPro" id="IPR007594">
    <property type="entry name" value="RFT1"/>
</dbReference>
<reference evidence="11 12" key="1">
    <citation type="submission" date="2016-07" db="EMBL/GenBank/DDBJ databases">
        <title>Draft genome of the white-rot fungus Obba rivulosa 3A-2.</title>
        <authorList>
            <consortium name="DOE Joint Genome Institute"/>
            <person name="Miettinen O."/>
            <person name="Riley R."/>
            <person name="Acob R."/>
            <person name="Barry K."/>
            <person name="Cullen D."/>
            <person name="De Vries R."/>
            <person name="Hainaut M."/>
            <person name="Hatakka A."/>
            <person name="Henrissat B."/>
            <person name="Hilden K."/>
            <person name="Kuo R."/>
            <person name="Labutti K."/>
            <person name="Lipzen A."/>
            <person name="Makela M.R."/>
            <person name="Sandor L."/>
            <person name="Spatafora J.W."/>
            <person name="Grigoriev I.V."/>
            <person name="Hibbett D.S."/>
        </authorList>
    </citation>
    <scope>NUCLEOTIDE SEQUENCE [LARGE SCALE GENOMIC DNA]</scope>
    <source>
        <strain evidence="11 12">3A-2</strain>
    </source>
</reference>
<feature type="transmembrane region" description="Helical" evidence="10">
    <location>
        <begin position="374"/>
        <end position="394"/>
    </location>
</feature>
<keyword evidence="5 10" id="KW-0256">Endoplasmic reticulum</keyword>
<dbReference type="OrthoDB" id="9979195at2759"/>
<feature type="transmembrane region" description="Helical" evidence="10">
    <location>
        <begin position="406"/>
        <end position="426"/>
    </location>
</feature>
<keyword evidence="10" id="KW-0813">Transport</keyword>
<evidence type="ECO:0000256" key="4">
    <source>
        <dbReference type="ARBA" id="ARBA00022692"/>
    </source>
</evidence>
<comment type="similarity">
    <text evidence="3 10">Belongs to the RFT1 family.</text>
</comment>
<dbReference type="GO" id="GO:0006488">
    <property type="term" value="P:dolichol-linked oligosaccharide biosynthetic process"/>
    <property type="evidence" value="ECO:0007669"/>
    <property type="project" value="InterPro"/>
</dbReference>
<evidence type="ECO:0000256" key="5">
    <source>
        <dbReference type="ARBA" id="ARBA00022824"/>
    </source>
</evidence>
<evidence type="ECO:0000256" key="9">
    <source>
        <dbReference type="ARBA" id="ARBA00045912"/>
    </source>
</evidence>
<dbReference type="Pfam" id="PF04506">
    <property type="entry name" value="Rft-1"/>
    <property type="match status" value="1"/>
</dbReference>
<evidence type="ECO:0000256" key="6">
    <source>
        <dbReference type="ARBA" id="ARBA00022989"/>
    </source>
</evidence>
<evidence type="ECO:0000313" key="12">
    <source>
        <dbReference type="Proteomes" id="UP000250043"/>
    </source>
</evidence>
<evidence type="ECO:0000256" key="2">
    <source>
        <dbReference type="ARBA" id="ARBA00004922"/>
    </source>
</evidence>
<comment type="pathway">
    <text evidence="2">Protein modification; protein glycosylation.</text>
</comment>
<comment type="subcellular location">
    <subcellularLocation>
        <location evidence="1 10">Endoplasmic reticulum membrane</location>
        <topology evidence="1 10">Multi-pass membrane protein</topology>
    </subcellularLocation>
</comment>
<evidence type="ECO:0000256" key="1">
    <source>
        <dbReference type="ARBA" id="ARBA00004477"/>
    </source>
</evidence>
<proteinExistence type="inferred from homology"/>
<feature type="transmembrane region" description="Helical" evidence="10">
    <location>
        <begin position="131"/>
        <end position="149"/>
    </location>
</feature>
<name>A0A8E2B5T0_9APHY</name>
<keyword evidence="7 10" id="KW-0472">Membrane</keyword>
<dbReference type="GO" id="GO:0005789">
    <property type="term" value="C:endoplasmic reticulum membrane"/>
    <property type="evidence" value="ECO:0007669"/>
    <property type="project" value="UniProtKB-SubCell"/>
</dbReference>
<dbReference type="EMBL" id="KV722366">
    <property type="protein sequence ID" value="OCH92625.1"/>
    <property type="molecule type" value="Genomic_DNA"/>
</dbReference>
<evidence type="ECO:0000313" key="11">
    <source>
        <dbReference type="EMBL" id="OCH92625.1"/>
    </source>
</evidence>
<feature type="transmembrane region" description="Helical" evidence="10">
    <location>
        <begin position="99"/>
        <end position="119"/>
    </location>
</feature>
<evidence type="ECO:0000256" key="10">
    <source>
        <dbReference type="RuleBase" id="RU365067"/>
    </source>
</evidence>
<evidence type="ECO:0000256" key="8">
    <source>
        <dbReference type="ARBA" id="ARBA00044793"/>
    </source>
</evidence>
<evidence type="ECO:0000256" key="7">
    <source>
        <dbReference type="ARBA" id="ARBA00023136"/>
    </source>
</evidence>
<dbReference type="PANTHER" id="PTHR13117:SF5">
    <property type="entry name" value="PROTEIN RFT1 HOMOLOG"/>
    <property type="match status" value="1"/>
</dbReference>
<comment type="function">
    <text evidence="9 10">Intramembrane glycolipid transporter that operates in the biosynthetic pathway of dolichol-linked oligosaccharides, the glycan precursors employed in protein asparagine (N)-glycosylation. The sequential addition of sugars to dolichol pyrophosphate produces dolichol-linked oligosaccharides containing fourteen sugars, including two GlcNAcs, nine mannoses and three glucoses. Once assembled, the oligosaccharide is transferred from the lipid to nascent proteins by oligosaccharyltransferases. The assembly of dolichol-linked oligosaccharides begins on the cytosolic side of the endoplasmic reticulum membrane and finishes in its lumen. RFT1 could mediate the translocation of the cytosolically oriented intermediate DolPP-GlcNAc2Man5, produced by ALG11, into the ER lumen where dolichol-linked oligosaccharides assembly continues. However, the intramembrane lipid transporter activity could not be confirmed in vitro.</text>
</comment>
<keyword evidence="6 10" id="KW-1133">Transmembrane helix</keyword>
<keyword evidence="4 10" id="KW-0812">Transmembrane</keyword>
<dbReference type="PANTHER" id="PTHR13117">
    <property type="entry name" value="ENDOPLASMIC RETICULUM MULTISPAN TRANSMEMBRANE PROTEIN-RELATED"/>
    <property type="match status" value="1"/>
</dbReference>
<feature type="transmembrane region" description="Helical" evidence="10">
    <location>
        <begin position="505"/>
        <end position="524"/>
    </location>
</feature>
<feature type="transmembrane region" description="Helical" evidence="10">
    <location>
        <begin position="473"/>
        <end position="493"/>
    </location>
</feature>
<protein>
    <recommendedName>
        <fullName evidence="8 10">Man(5)GlcNAc(2)-PP-dolichol translocation protein RFT1</fullName>
    </recommendedName>
</protein>
<evidence type="ECO:0000256" key="3">
    <source>
        <dbReference type="ARBA" id="ARBA00010288"/>
    </source>
</evidence>
<feature type="transmembrane region" description="Helical" evidence="10">
    <location>
        <begin position="327"/>
        <end position="350"/>
    </location>
</feature>
<keyword evidence="12" id="KW-1185">Reference proteome</keyword>
<feature type="transmembrane region" description="Helical" evidence="10">
    <location>
        <begin position="170"/>
        <end position="187"/>
    </location>
</feature>
<sequence length="539" mass="58927">MSQDSTLLSATLTSASFLVLLQLFSRLFTFILNQALVRLVSPQVFGTAAIQFELLLSTILFLSREGIRNALLRAPTSTKDSGKKDDGESAGAGALVTNISLLPVLLGIPTSILATLVYLRTASASTTSQPHFHLAVAIYALAAFCELLSEPLYIRAQNELRFDVRVRAEGAAVALKTVVAFAVLVALPAEWALVAFALGQAAYGLTTLVSFLRAYRGRSLFWPRKVETRVHGNTKAMYFDPALLHLSAEMTAQSVVKHFLTEGDKFLVSRLSPLADQGGYAIASNYGSLVARILFQPIEETARVFFSKTLSSASANSRDALQMASTILLALLLLFTHLLLLLVTFAPPYLSLGVSLLLPPRYLNTSAPAILQTYIYYIPAMAFNGVLEAFFASVAAPSDLRVQSRWMVAFSMGFVAAAVAAARGLGMGDSGLVWANVINLLLRASYAWRFVLRFFRERNAGEMVSWRKAAPPMPVLVAFAMSALVTRWSQAMYRDVPLRLNAQLGHVGIGMMCLIGCLATCIVFERTTFRHMYTVLRRR</sequence>
<gene>
    <name evidence="11" type="ORF">OBBRIDRAFT_726476</name>
</gene>
<feature type="transmembrane region" description="Helical" evidence="10">
    <location>
        <begin position="44"/>
        <end position="63"/>
    </location>
</feature>
<accession>A0A8E2B5T0</accession>
<feature type="transmembrane region" description="Helical" evidence="10">
    <location>
        <begin position="7"/>
        <end position="32"/>
    </location>
</feature>
<dbReference type="AlphaFoldDB" id="A0A8E2B5T0"/>